<keyword evidence="8" id="KW-1185">Reference proteome</keyword>
<dbReference type="FunFam" id="3.10.105.10:FF:000001">
    <property type="entry name" value="Oligopeptide ABC transporter, oligopeptide-binding protein"/>
    <property type="match status" value="1"/>
</dbReference>
<dbReference type="RefSeq" id="WP_035400835.1">
    <property type="nucleotide sequence ID" value="NZ_CABKSV010000033.1"/>
</dbReference>
<feature type="signal peptide" evidence="5">
    <location>
        <begin position="1"/>
        <end position="20"/>
    </location>
</feature>
<gene>
    <name evidence="7" type="ORF">B5F14_02935</name>
</gene>
<evidence type="ECO:0000256" key="1">
    <source>
        <dbReference type="ARBA" id="ARBA00004196"/>
    </source>
</evidence>
<evidence type="ECO:0000256" key="3">
    <source>
        <dbReference type="ARBA" id="ARBA00022448"/>
    </source>
</evidence>
<keyword evidence="4 5" id="KW-0732">Signal</keyword>
<keyword evidence="3" id="KW-0813">Transport</keyword>
<comment type="similarity">
    <text evidence="2">Belongs to the bacterial solute-binding protein 5 family.</text>
</comment>
<organism evidence="7 8">
    <name type="scientific">Faecalitalea cylindroides</name>
    <dbReference type="NCBI Taxonomy" id="39483"/>
    <lineage>
        <taxon>Bacteria</taxon>
        <taxon>Bacillati</taxon>
        <taxon>Bacillota</taxon>
        <taxon>Erysipelotrichia</taxon>
        <taxon>Erysipelotrichales</taxon>
        <taxon>Erysipelotrichaceae</taxon>
        <taxon>Faecalitalea</taxon>
    </lineage>
</organism>
<dbReference type="GO" id="GO:0015833">
    <property type="term" value="P:peptide transport"/>
    <property type="evidence" value="ECO:0007669"/>
    <property type="project" value="TreeGrafter"/>
</dbReference>
<dbReference type="Proteomes" id="UP000195447">
    <property type="component" value="Unassembled WGS sequence"/>
</dbReference>
<dbReference type="PROSITE" id="PS51257">
    <property type="entry name" value="PROKAR_LIPOPROTEIN"/>
    <property type="match status" value="1"/>
</dbReference>
<evidence type="ECO:0000313" key="8">
    <source>
        <dbReference type="Proteomes" id="UP000195447"/>
    </source>
</evidence>
<dbReference type="InterPro" id="IPR030678">
    <property type="entry name" value="Peptide/Ni-bd"/>
</dbReference>
<evidence type="ECO:0000256" key="4">
    <source>
        <dbReference type="ARBA" id="ARBA00022729"/>
    </source>
</evidence>
<evidence type="ECO:0000313" key="7">
    <source>
        <dbReference type="EMBL" id="OUP61281.1"/>
    </source>
</evidence>
<dbReference type="PANTHER" id="PTHR30290">
    <property type="entry name" value="PERIPLASMIC BINDING COMPONENT OF ABC TRANSPORTER"/>
    <property type="match status" value="1"/>
</dbReference>
<reference evidence="8" key="1">
    <citation type="submission" date="2017-04" db="EMBL/GenBank/DDBJ databases">
        <title>Function of individual gut microbiota members based on whole genome sequencing of pure cultures obtained from chicken caecum.</title>
        <authorList>
            <person name="Medvecky M."/>
            <person name="Cejkova D."/>
            <person name="Polansky O."/>
            <person name="Karasova D."/>
            <person name="Kubasova T."/>
            <person name="Cizek A."/>
            <person name="Rychlik I."/>
        </authorList>
    </citation>
    <scope>NUCLEOTIDE SEQUENCE [LARGE SCALE GENOMIC DNA]</scope>
    <source>
        <strain evidence="8">An178</strain>
    </source>
</reference>
<dbReference type="GO" id="GO:0030288">
    <property type="term" value="C:outer membrane-bounded periplasmic space"/>
    <property type="evidence" value="ECO:0007669"/>
    <property type="project" value="UniProtKB-ARBA"/>
</dbReference>
<evidence type="ECO:0000256" key="2">
    <source>
        <dbReference type="ARBA" id="ARBA00005695"/>
    </source>
</evidence>
<evidence type="ECO:0000256" key="5">
    <source>
        <dbReference type="SAM" id="SignalP"/>
    </source>
</evidence>
<dbReference type="CDD" id="cd08504">
    <property type="entry name" value="PBP2_OppA"/>
    <property type="match status" value="1"/>
</dbReference>
<dbReference type="Pfam" id="PF00496">
    <property type="entry name" value="SBP_bac_5"/>
    <property type="match status" value="1"/>
</dbReference>
<dbReference type="Gene3D" id="3.40.190.10">
    <property type="entry name" value="Periplasmic binding protein-like II"/>
    <property type="match status" value="1"/>
</dbReference>
<comment type="subcellular location">
    <subcellularLocation>
        <location evidence="1">Cell envelope</location>
    </subcellularLocation>
</comment>
<proteinExistence type="inferred from homology"/>
<feature type="domain" description="Solute-binding protein family 5" evidence="6">
    <location>
        <begin position="70"/>
        <end position="464"/>
    </location>
</feature>
<dbReference type="PIRSF" id="PIRSF002741">
    <property type="entry name" value="MppA"/>
    <property type="match status" value="1"/>
</dbReference>
<feature type="chain" id="PRO_5039427845" evidence="5">
    <location>
        <begin position="21"/>
        <end position="544"/>
    </location>
</feature>
<dbReference type="SUPFAM" id="SSF53850">
    <property type="entry name" value="Periplasmic binding protein-like II"/>
    <property type="match status" value="1"/>
</dbReference>
<dbReference type="Gene3D" id="3.90.76.10">
    <property type="entry name" value="Dipeptide-binding Protein, Domain 1"/>
    <property type="match status" value="1"/>
</dbReference>
<dbReference type="InterPro" id="IPR000914">
    <property type="entry name" value="SBP_5_dom"/>
</dbReference>
<dbReference type="Gene3D" id="3.10.105.10">
    <property type="entry name" value="Dipeptide-binding Protein, Domain 3"/>
    <property type="match status" value="1"/>
</dbReference>
<accession>A0A1Y4M1T8</accession>
<dbReference type="GO" id="GO:0043190">
    <property type="term" value="C:ATP-binding cassette (ABC) transporter complex"/>
    <property type="evidence" value="ECO:0007669"/>
    <property type="project" value="InterPro"/>
</dbReference>
<dbReference type="EMBL" id="NFKM01000004">
    <property type="protein sequence ID" value="OUP61281.1"/>
    <property type="molecule type" value="Genomic_DNA"/>
</dbReference>
<dbReference type="AlphaFoldDB" id="A0A1Y4M1T8"/>
<dbReference type="InterPro" id="IPR039424">
    <property type="entry name" value="SBP_5"/>
</dbReference>
<protein>
    <submittedName>
        <fullName evidence="7">Peptide ABC transporter substrate-binding protein</fullName>
    </submittedName>
</protein>
<evidence type="ECO:0000259" key="6">
    <source>
        <dbReference type="Pfam" id="PF00496"/>
    </source>
</evidence>
<dbReference type="FunFam" id="3.90.76.10:FF:000001">
    <property type="entry name" value="Oligopeptide ABC transporter substrate-binding protein"/>
    <property type="match status" value="1"/>
</dbReference>
<sequence length="544" mass="60298">MKKLKLLVASALTASMLVGCGSNQLEGKTYTYSAELDIKNLDSSDADDGMSFSAMHACIDGLMGVDEEGNIVPAIAEEHTVSEDGLTHTFKLRDAQWSNGDEVTANDFVYAWQRIIKNSGNYAYMLGSDGAKVKGADELMAKQAELGEGEELTQDDLNTLQAVAVDDKTFQVTLTSPVSYFEELMTFPCYYPINQEFCEEKGAEYAKSAENVLSNGAFIMETWEPGRQATFSKNENYWNADAVNLDNLVLNLVQEPEVAATAFDNGETQFALINSELVDKYKDSESYKSIKEGYLFYLQLNFGNSDLQNLNLRKALSYAINREDFVNNVLKDGSTAATGFVPSGLSTSPSGTDFRSDAGSYTSYDLEQAQQYLDAAKEELGKDTISLRLLYGTDESPMDQLATYLQDAFSQLDGLEIEMVATTKQDRIYTKQANQDFDIACTRWGPDYGDPTTYLNLCISDNANNYGKWSNTEYDSIMDQVAVEADVNARWQLMIDAEKIMMDDLCYIPVFEKGSSTLQDTSVTGLVQKPVGVPYTFNYVDIAE</sequence>
<dbReference type="GO" id="GO:1904680">
    <property type="term" value="F:peptide transmembrane transporter activity"/>
    <property type="evidence" value="ECO:0007669"/>
    <property type="project" value="TreeGrafter"/>
</dbReference>
<name>A0A1Y4M1T8_9FIRM</name>
<dbReference type="PANTHER" id="PTHR30290:SF10">
    <property type="entry name" value="PERIPLASMIC OLIGOPEPTIDE-BINDING PROTEIN-RELATED"/>
    <property type="match status" value="1"/>
</dbReference>
<comment type="caution">
    <text evidence="7">The sequence shown here is derived from an EMBL/GenBank/DDBJ whole genome shotgun (WGS) entry which is preliminary data.</text>
</comment>